<name>A0ABS4XEG2_9MICC</name>
<dbReference type="InterPro" id="IPR021136">
    <property type="entry name" value="Flagellar_hook_control-like_C"/>
</dbReference>
<evidence type="ECO:0000313" key="4">
    <source>
        <dbReference type="Proteomes" id="UP001296993"/>
    </source>
</evidence>
<feature type="region of interest" description="Disordered" evidence="1">
    <location>
        <begin position="357"/>
        <end position="424"/>
    </location>
</feature>
<feature type="compositionally biased region" description="Gly residues" evidence="1">
    <location>
        <begin position="365"/>
        <end position="375"/>
    </location>
</feature>
<feature type="domain" description="Flagellar hook-length control protein-like C-terminal" evidence="2">
    <location>
        <begin position="293"/>
        <end position="357"/>
    </location>
</feature>
<dbReference type="InterPro" id="IPR038610">
    <property type="entry name" value="FliK-like_C_sf"/>
</dbReference>
<comment type="caution">
    <text evidence="3">The sequence shown here is derived from an EMBL/GenBank/DDBJ whole genome shotgun (WGS) entry which is preliminary data.</text>
</comment>
<feature type="region of interest" description="Disordered" evidence="1">
    <location>
        <begin position="222"/>
        <end position="245"/>
    </location>
</feature>
<evidence type="ECO:0000313" key="3">
    <source>
        <dbReference type="EMBL" id="MBP2386850.1"/>
    </source>
</evidence>
<dbReference type="RefSeq" id="WP_209998287.1">
    <property type="nucleotide sequence ID" value="NZ_BAAAJY010000010.1"/>
</dbReference>
<organism evidence="3 4">
    <name type="scientific">Paeniglutamicibacter kerguelensis</name>
    <dbReference type="NCBI Taxonomy" id="254788"/>
    <lineage>
        <taxon>Bacteria</taxon>
        <taxon>Bacillati</taxon>
        <taxon>Actinomycetota</taxon>
        <taxon>Actinomycetes</taxon>
        <taxon>Micrococcales</taxon>
        <taxon>Micrococcaceae</taxon>
        <taxon>Paeniglutamicibacter</taxon>
    </lineage>
</organism>
<gene>
    <name evidence="3" type="ORF">JOF47_002361</name>
</gene>
<dbReference type="EMBL" id="JAGIOF010000001">
    <property type="protein sequence ID" value="MBP2386850.1"/>
    <property type="molecule type" value="Genomic_DNA"/>
</dbReference>
<reference evidence="3 4" key="1">
    <citation type="submission" date="2021-03" db="EMBL/GenBank/DDBJ databases">
        <title>Sequencing the genomes of 1000 actinobacteria strains.</title>
        <authorList>
            <person name="Klenk H.-P."/>
        </authorList>
    </citation>
    <scope>NUCLEOTIDE SEQUENCE [LARGE SCALE GENOMIC DNA]</scope>
    <source>
        <strain evidence="3 4">DSM 15797</strain>
    </source>
</reference>
<accession>A0ABS4XEG2</accession>
<keyword evidence="4" id="KW-1185">Reference proteome</keyword>
<sequence>MIPLLLGVQPAQSTTQTSTAGSSDSGSAFGHLLASALPADQDAANTLDDTAIEPETAEEVPAGMGSEAFGELHFQDRLATLGSTILPIAVATPVMADPAALAIADPANPALADQAVSGESEVPLSLVAAPDVEASAPANPPAAAPVSGVAAGSTATLGTNPGVASLASVATPGTRTIAGGNAQSAADEVQEPATVPVDEVATEAQGPAVALEARLADLIPENKPSHLAPTPGLQGLAPHDAARSSRPETLLGVGAVSGGKTLAVENVVSREPQAPPINRQLLGPISALAAGPHGERTLSVNIAPEALGPVTVKAHLGHEGMRVELTAPTEAGREALRAMLPELRRDLAATGAGTVSIGTATDPGTGAGTYSGGGQASMANDQRFGGGALAAAGQGRQQDEETAQLPANEARPSAHASSHLDVMA</sequence>
<dbReference type="Gene3D" id="3.30.750.140">
    <property type="match status" value="1"/>
</dbReference>
<protein>
    <recommendedName>
        <fullName evidence="2">Flagellar hook-length control protein-like C-terminal domain-containing protein</fullName>
    </recommendedName>
</protein>
<evidence type="ECO:0000259" key="2">
    <source>
        <dbReference type="Pfam" id="PF02120"/>
    </source>
</evidence>
<proteinExistence type="predicted"/>
<dbReference type="CDD" id="cd17470">
    <property type="entry name" value="T3SS_Flik_C"/>
    <property type="match status" value="1"/>
</dbReference>
<dbReference type="Pfam" id="PF02120">
    <property type="entry name" value="Flg_hook"/>
    <property type="match status" value="1"/>
</dbReference>
<evidence type="ECO:0000256" key="1">
    <source>
        <dbReference type="SAM" id="MobiDB-lite"/>
    </source>
</evidence>
<dbReference type="Proteomes" id="UP001296993">
    <property type="component" value="Unassembled WGS sequence"/>
</dbReference>